<dbReference type="AlphaFoldDB" id="A0A518B3F5"/>
<dbReference type="RefSeq" id="WP_419193516.1">
    <property type="nucleotide sequence ID" value="NZ_CP036279.1"/>
</dbReference>
<evidence type="ECO:0000313" key="2">
    <source>
        <dbReference type="Proteomes" id="UP000317093"/>
    </source>
</evidence>
<proteinExistence type="predicted"/>
<dbReference type="Pfam" id="PF14357">
    <property type="entry name" value="DUF4404"/>
    <property type="match status" value="1"/>
</dbReference>
<gene>
    <name evidence="1" type="ORF">Pan216_23160</name>
</gene>
<evidence type="ECO:0000313" key="1">
    <source>
        <dbReference type="EMBL" id="QDU61456.1"/>
    </source>
</evidence>
<evidence type="ECO:0008006" key="3">
    <source>
        <dbReference type="Google" id="ProtNLM"/>
    </source>
</evidence>
<dbReference type="Proteomes" id="UP000317093">
    <property type="component" value="Chromosome"/>
</dbReference>
<keyword evidence="2" id="KW-1185">Reference proteome</keyword>
<sequence length="92" mass="10037">MADKVEELKATLAQLHQQLQDVPADAPDVKAMLEGAIVDIHSTLDAEKSADEPQHDTLIEPLTDAASRFEESHPTLAGAMTRLVELLRHMGI</sequence>
<name>A0A518B3F5_9BACT</name>
<protein>
    <recommendedName>
        <fullName evidence="3">DUF4404 domain-containing protein</fullName>
    </recommendedName>
</protein>
<dbReference type="InterPro" id="IPR025516">
    <property type="entry name" value="DUF4404"/>
</dbReference>
<reference evidence="1 2" key="1">
    <citation type="submission" date="2019-02" db="EMBL/GenBank/DDBJ databases">
        <title>Deep-cultivation of Planctomycetes and their phenomic and genomic characterization uncovers novel biology.</title>
        <authorList>
            <person name="Wiegand S."/>
            <person name="Jogler M."/>
            <person name="Boedeker C."/>
            <person name="Pinto D."/>
            <person name="Vollmers J."/>
            <person name="Rivas-Marin E."/>
            <person name="Kohn T."/>
            <person name="Peeters S.H."/>
            <person name="Heuer A."/>
            <person name="Rast P."/>
            <person name="Oberbeckmann S."/>
            <person name="Bunk B."/>
            <person name="Jeske O."/>
            <person name="Meyerdierks A."/>
            <person name="Storesund J.E."/>
            <person name="Kallscheuer N."/>
            <person name="Luecker S."/>
            <person name="Lage O.M."/>
            <person name="Pohl T."/>
            <person name="Merkel B.J."/>
            <person name="Hornburger P."/>
            <person name="Mueller R.-W."/>
            <person name="Bruemmer F."/>
            <person name="Labrenz M."/>
            <person name="Spormann A.M."/>
            <person name="Op den Camp H."/>
            <person name="Overmann J."/>
            <person name="Amann R."/>
            <person name="Jetten M.S.M."/>
            <person name="Mascher T."/>
            <person name="Medema M.H."/>
            <person name="Devos D.P."/>
            <person name="Kaster A.-K."/>
            <person name="Ovreas L."/>
            <person name="Rohde M."/>
            <person name="Galperin M.Y."/>
            <person name="Jogler C."/>
        </authorList>
    </citation>
    <scope>NUCLEOTIDE SEQUENCE [LARGE SCALE GENOMIC DNA]</scope>
    <source>
        <strain evidence="1 2">Pan216</strain>
    </source>
</reference>
<organism evidence="1 2">
    <name type="scientific">Kolteria novifilia</name>
    <dbReference type="NCBI Taxonomy" id="2527975"/>
    <lineage>
        <taxon>Bacteria</taxon>
        <taxon>Pseudomonadati</taxon>
        <taxon>Planctomycetota</taxon>
        <taxon>Planctomycetia</taxon>
        <taxon>Kolteriales</taxon>
        <taxon>Kolteriaceae</taxon>
        <taxon>Kolteria</taxon>
    </lineage>
</organism>
<dbReference type="EMBL" id="CP036279">
    <property type="protein sequence ID" value="QDU61456.1"/>
    <property type="molecule type" value="Genomic_DNA"/>
</dbReference>
<dbReference type="KEGG" id="knv:Pan216_23160"/>
<accession>A0A518B3F5</accession>